<comment type="caution">
    <text evidence="1">The sequence shown here is derived from an EMBL/GenBank/DDBJ whole genome shotgun (WGS) entry which is preliminary data.</text>
</comment>
<reference evidence="1" key="1">
    <citation type="submission" date="2021-02" db="EMBL/GenBank/DDBJ databases">
        <authorList>
            <consortium name="DOE Joint Genome Institute"/>
            <person name="Ahrendt S."/>
            <person name="Looney B.P."/>
            <person name="Miyauchi S."/>
            <person name="Morin E."/>
            <person name="Drula E."/>
            <person name="Courty P.E."/>
            <person name="Chicoki N."/>
            <person name="Fauchery L."/>
            <person name="Kohler A."/>
            <person name="Kuo A."/>
            <person name="Labutti K."/>
            <person name="Pangilinan J."/>
            <person name="Lipzen A."/>
            <person name="Riley R."/>
            <person name="Andreopoulos W."/>
            <person name="He G."/>
            <person name="Johnson J."/>
            <person name="Barry K.W."/>
            <person name="Grigoriev I.V."/>
            <person name="Nagy L."/>
            <person name="Hibbett D."/>
            <person name="Henrissat B."/>
            <person name="Matheny P.B."/>
            <person name="Labbe J."/>
            <person name="Martin F."/>
        </authorList>
    </citation>
    <scope>NUCLEOTIDE SEQUENCE</scope>
    <source>
        <strain evidence="1">FP105234-sp</strain>
    </source>
</reference>
<gene>
    <name evidence="1" type="ORF">FA95DRAFT_1562396</name>
</gene>
<protein>
    <submittedName>
        <fullName evidence="1">Uncharacterized protein</fullName>
    </submittedName>
</protein>
<keyword evidence="2" id="KW-1185">Reference proteome</keyword>
<organism evidence="1 2">
    <name type="scientific">Auriscalpium vulgare</name>
    <dbReference type="NCBI Taxonomy" id="40419"/>
    <lineage>
        <taxon>Eukaryota</taxon>
        <taxon>Fungi</taxon>
        <taxon>Dikarya</taxon>
        <taxon>Basidiomycota</taxon>
        <taxon>Agaricomycotina</taxon>
        <taxon>Agaricomycetes</taxon>
        <taxon>Russulales</taxon>
        <taxon>Auriscalpiaceae</taxon>
        <taxon>Auriscalpium</taxon>
    </lineage>
</organism>
<reference evidence="1" key="2">
    <citation type="journal article" date="2022" name="New Phytol.">
        <title>Evolutionary transition to the ectomycorrhizal habit in the genomes of a hyperdiverse lineage of mushroom-forming fungi.</title>
        <authorList>
            <person name="Looney B."/>
            <person name="Miyauchi S."/>
            <person name="Morin E."/>
            <person name="Drula E."/>
            <person name="Courty P.E."/>
            <person name="Kohler A."/>
            <person name="Kuo A."/>
            <person name="LaButti K."/>
            <person name="Pangilinan J."/>
            <person name="Lipzen A."/>
            <person name="Riley R."/>
            <person name="Andreopoulos W."/>
            <person name="He G."/>
            <person name="Johnson J."/>
            <person name="Nolan M."/>
            <person name="Tritt A."/>
            <person name="Barry K.W."/>
            <person name="Grigoriev I.V."/>
            <person name="Nagy L.G."/>
            <person name="Hibbett D."/>
            <person name="Henrissat B."/>
            <person name="Matheny P.B."/>
            <person name="Labbe J."/>
            <person name="Martin F.M."/>
        </authorList>
    </citation>
    <scope>NUCLEOTIDE SEQUENCE</scope>
    <source>
        <strain evidence="1">FP105234-sp</strain>
    </source>
</reference>
<dbReference type="EMBL" id="MU275988">
    <property type="protein sequence ID" value="KAI0044274.1"/>
    <property type="molecule type" value="Genomic_DNA"/>
</dbReference>
<evidence type="ECO:0000313" key="2">
    <source>
        <dbReference type="Proteomes" id="UP000814033"/>
    </source>
</evidence>
<dbReference type="Proteomes" id="UP000814033">
    <property type="component" value="Unassembled WGS sequence"/>
</dbReference>
<proteinExistence type="predicted"/>
<accession>A0ACB8RJ53</accession>
<feature type="non-terminal residue" evidence="1">
    <location>
        <position position="210"/>
    </location>
</feature>
<name>A0ACB8RJ53_9AGAM</name>
<evidence type="ECO:0000313" key="1">
    <source>
        <dbReference type="EMBL" id="KAI0044274.1"/>
    </source>
</evidence>
<sequence>MSFLYQILCCVRPRADSTSEPDERTRLIPPTEDTSPAQRHVVIDHQRMKERLTVIVRSKESKMVNLNAALPFNLHNKALHGRLDPSTSRSGRGPSPQPSVETSQSSGSLSAHPGYEEEPRRPILGVRIVRRTGSSTLGAARRGRSSVRGVRTNPAPPTQSQGETKSYADAAREGLSDGNGGEGLAVDEDGEAEPSPGQASDVGSLTRSWG</sequence>